<evidence type="ECO:0000256" key="1">
    <source>
        <dbReference type="SAM" id="Phobius"/>
    </source>
</evidence>
<evidence type="ECO:0000313" key="4">
    <source>
        <dbReference type="Proteomes" id="UP000663832"/>
    </source>
</evidence>
<dbReference type="OrthoDB" id="9984469at2759"/>
<evidence type="ECO:0000313" key="3">
    <source>
        <dbReference type="EMBL" id="CAF1504732.1"/>
    </source>
</evidence>
<keyword evidence="1" id="KW-1133">Transmembrane helix</keyword>
<feature type="transmembrane region" description="Helical" evidence="1">
    <location>
        <begin position="42"/>
        <end position="64"/>
    </location>
</feature>
<keyword evidence="1" id="KW-0472">Membrane</keyword>
<name>A0A813SY99_9BILA</name>
<evidence type="ECO:0000313" key="5">
    <source>
        <dbReference type="Proteomes" id="UP000663877"/>
    </source>
</evidence>
<protein>
    <submittedName>
        <fullName evidence="2">Uncharacterized protein</fullName>
    </submittedName>
</protein>
<dbReference type="AlphaFoldDB" id="A0A813SY99"/>
<dbReference type="EMBL" id="CAJNOI010000013">
    <property type="protein sequence ID" value="CAF0802528.1"/>
    <property type="molecule type" value="Genomic_DNA"/>
</dbReference>
<feature type="transmembrane region" description="Helical" evidence="1">
    <location>
        <begin position="6"/>
        <end position="30"/>
    </location>
</feature>
<feature type="transmembrane region" description="Helical" evidence="1">
    <location>
        <begin position="84"/>
        <end position="104"/>
    </location>
</feature>
<sequence length="116" mass="14196">MEEYEFIIYNQIHIILVFLGLWFSYCWWLAEQYRFNFGRYTTILRLLFCIIHVLAVWTFFQYIIKFAVRLYHFSRRLRAVVTDHLIMIALSFVLFLLLTFVLNFKDFLSDAFAIVD</sequence>
<accession>A0A813SY99</accession>
<organism evidence="2 5">
    <name type="scientific">Adineta steineri</name>
    <dbReference type="NCBI Taxonomy" id="433720"/>
    <lineage>
        <taxon>Eukaryota</taxon>
        <taxon>Metazoa</taxon>
        <taxon>Spiralia</taxon>
        <taxon>Gnathifera</taxon>
        <taxon>Rotifera</taxon>
        <taxon>Eurotatoria</taxon>
        <taxon>Bdelloidea</taxon>
        <taxon>Adinetida</taxon>
        <taxon>Adinetidae</taxon>
        <taxon>Adineta</taxon>
    </lineage>
</organism>
<keyword evidence="4" id="KW-1185">Reference proteome</keyword>
<proteinExistence type="predicted"/>
<gene>
    <name evidence="2" type="ORF">BJG266_LOCUS5285</name>
    <name evidence="3" type="ORF">QVE165_LOCUS43731</name>
</gene>
<dbReference type="Proteomes" id="UP000663877">
    <property type="component" value="Unassembled WGS sequence"/>
</dbReference>
<reference evidence="2" key="1">
    <citation type="submission" date="2021-02" db="EMBL/GenBank/DDBJ databases">
        <authorList>
            <person name="Nowell W R."/>
        </authorList>
    </citation>
    <scope>NUCLEOTIDE SEQUENCE</scope>
</reference>
<keyword evidence="1" id="KW-0812">Transmembrane</keyword>
<dbReference type="Proteomes" id="UP000663832">
    <property type="component" value="Unassembled WGS sequence"/>
</dbReference>
<evidence type="ECO:0000313" key="2">
    <source>
        <dbReference type="EMBL" id="CAF0802528.1"/>
    </source>
</evidence>
<comment type="caution">
    <text evidence="2">The sequence shown here is derived from an EMBL/GenBank/DDBJ whole genome shotgun (WGS) entry which is preliminary data.</text>
</comment>
<dbReference type="EMBL" id="CAJNOM010000568">
    <property type="protein sequence ID" value="CAF1504732.1"/>
    <property type="molecule type" value="Genomic_DNA"/>
</dbReference>